<evidence type="ECO:0000313" key="1">
    <source>
        <dbReference type="EMBL" id="QKG79800.1"/>
    </source>
</evidence>
<proteinExistence type="predicted"/>
<accession>A0A7D4BB44</accession>
<sequence>MSTTFGKLIKGLMILSAFTTPLSCEDIHSFIVNCDECYELRPEETEVLLRFTINKENPEVYFELYSGDVDNGTLIYSGFASNSEVKFWLQTNSYYSIKVFYKSKGRNIIVIDGTTVKLKYDKSSCSTPCYTISGDKLDGRIRY</sequence>
<dbReference type="KEGG" id="ttz:FHG85_05845"/>
<dbReference type="EMBL" id="CP041345">
    <property type="protein sequence ID" value="QKG79800.1"/>
    <property type="molecule type" value="Genomic_DNA"/>
</dbReference>
<dbReference type="AlphaFoldDB" id="A0A7D4BB44"/>
<keyword evidence="2" id="KW-1185">Reference proteome</keyword>
<name>A0A7D4BB44_9BACT</name>
<organism evidence="1 2">
    <name type="scientific">Tenuifilum thalassicum</name>
    <dbReference type="NCBI Taxonomy" id="2590900"/>
    <lineage>
        <taxon>Bacteria</taxon>
        <taxon>Pseudomonadati</taxon>
        <taxon>Bacteroidota</taxon>
        <taxon>Bacteroidia</taxon>
        <taxon>Bacteroidales</taxon>
        <taxon>Tenuifilaceae</taxon>
        <taxon>Tenuifilum</taxon>
    </lineage>
</organism>
<evidence type="ECO:0000313" key="2">
    <source>
        <dbReference type="Proteomes" id="UP000500961"/>
    </source>
</evidence>
<protein>
    <submittedName>
        <fullName evidence="1">Uncharacterized protein</fullName>
    </submittedName>
</protein>
<reference evidence="1 2" key="1">
    <citation type="submission" date="2019-07" db="EMBL/GenBank/DDBJ databases">
        <title>Thalassofilum flectens gen. nov., sp. nov., a novel moderate thermophilic anaerobe from a shallow sea hot spring in Kunashir Island (Russia), representing a new family in the order Bacteroidales, and proposal of Thalassofilacea fam. nov.</title>
        <authorList>
            <person name="Kochetkova T.V."/>
            <person name="Podosokorskaya O.A."/>
            <person name="Novikov A."/>
            <person name="Elcheninov A.G."/>
            <person name="Toshchakov S.V."/>
            <person name="Kublanov I.V."/>
        </authorList>
    </citation>
    <scope>NUCLEOTIDE SEQUENCE [LARGE SCALE GENOMIC DNA]</scope>
    <source>
        <strain evidence="1 2">38-H</strain>
    </source>
</reference>
<dbReference type="Proteomes" id="UP000500961">
    <property type="component" value="Chromosome"/>
</dbReference>
<gene>
    <name evidence="1" type="ORF">FHG85_05845</name>
</gene>
<dbReference type="RefSeq" id="WP_173073919.1">
    <property type="nucleotide sequence ID" value="NZ_CP041345.1"/>
</dbReference>